<evidence type="ECO:0000256" key="2">
    <source>
        <dbReference type="SAM" id="MobiDB-lite"/>
    </source>
</evidence>
<accession>A0AA35TNL7</accession>
<name>A0AA35TNL7_GEOBA</name>
<evidence type="ECO:0000259" key="3">
    <source>
        <dbReference type="PROSITE" id="PS50076"/>
    </source>
</evidence>
<feature type="compositionally biased region" description="Pro residues" evidence="2">
    <location>
        <begin position="483"/>
        <end position="495"/>
    </location>
</feature>
<keyword evidence="6" id="KW-1185">Reference proteome</keyword>
<dbReference type="PROSITE" id="PS51741">
    <property type="entry name" value="F_BAR"/>
    <property type="match status" value="1"/>
</dbReference>
<feature type="compositionally biased region" description="Basic and acidic residues" evidence="2">
    <location>
        <begin position="189"/>
        <end position="206"/>
    </location>
</feature>
<feature type="domain" description="J" evidence="3">
    <location>
        <begin position="536"/>
        <end position="589"/>
    </location>
</feature>
<dbReference type="AlphaFoldDB" id="A0AA35TNL7"/>
<comment type="caution">
    <text evidence="5">The sequence shown here is derived from an EMBL/GenBank/DDBJ whole genome shotgun (WGS) entry which is preliminary data.</text>
</comment>
<reference evidence="5" key="1">
    <citation type="submission" date="2023-03" db="EMBL/GenBank/DDBJ databases">
        <authorList>
            <person name="Steffen K."/>
            <person name="Cardenas P."/>
        </authorList>
    </citation>
    <scope>NUCLEOTIDE SEQUENCE</scope>
</reference>
<dbReference type="Gene3D" id="1.20.1270.60">
    <property type="entry name" value="Arfaptin homology (AH) domain/BAR domain"/>
    <property type="match status" value="1"/>
</dbReference>
<feature type="compositionally biased region" description="Basic and acidic residues" evidence="2">
    <location>
        <begin position="317"/>
        <end position="341"/>
    </location>
</feature>
<gene>
    <name evidence="5" type="ORF">GBAR_LOCUS28035</name>
</gene>
<dbReference type="PROSITE" id="PS50076">
    <property type="entry name" value="DNAJ_2"/>
    <property type="match status" value="1"/>
</dbReference>
<feature type="compositionally biased region" description="Basic and acidic residues" evidence="2">
    <location>
        <begin position="270"/>
        <end position="285"/>
    </location>
</feature>
<dbReference type="EMBL" id="CASHTH010003906">
    <property type="protein sequence ID" value="CAI8051182.1"/>
    <property type="molecule type" value="Genomic_DNA"/>
</dbReference>
<dbReference type="InterPro" id="IPR036869">
    <property type="entry name" value="J_dom_sf"/>
</dbReference>
<feature type="compositionally biased region" description="Basic and acidic residues" evidence="2">
    <location>
        <begin position="463"/>
        <end position="477"/>
    </location>
</feature>
<sequence>MNSVRKPLMELLPELEEARRNMRVKVLQIKAGQEQAHKKMNKEKQKYMGLGDSCERLQQQIRSLTSTGITARIRLSRIEKRLDSTEKQLLEQEQVYNRAHGHYLEAQRQCDEAIQDLYKKHEEREVRRVNALKEALLNFTKTLSNTAPVYLEGMQRIQMSVEKIDAVSDIKWFVNEHTSFQMTPQPPQLEKHSFVRDGEGEGRENGRQSPIGGTGDVKEEEEEEGEPLNNPEGHTGVGGGGEEEDTAKGKRGTSKWPLGRVWGGIRGKLRTNEARNGGREEKEGQESDGETLTDEEDSSNQRQTHRESASATPQLPRDQDTREKEGSDKELKPRIRKESPHVARAPGSVERSGGASGSGDQRETTSNHQTRERRRRDDVKPTPNPKPTRLRGKASEESSESEGVKFSSLSGSLKLEVETVEESSKVPRNTPQRPQRQTNHEHQQTMGEQEAATTPQRRKRRPQIKEKHDQDARRNDSSDAPQPLLPTLPVLPTPTPTTSSRPKPPLPTKPLVLEKPVDGAIATKLRRLQEMAEENDYYKLFGVESTATTDELARVRREMSRQLHPDHFSGQPHRQERWVFIRVQTSGNW</sequence>
<dbReference type="SUPFAM" id="SSF103657">
    <property type="entry name" value="BAR/IMD domain-like"/>
    <property type="match status" value="1"/>
</dbReference>
<evidence type="ECO:0000313" key="6">
    <source>
        <dbReference type="Proteomes" id="UP001174909"/>
    </source>
</evidence>
<dbReference type="CDD" id="cd06257">
    <property type="entry name" value="DnaJ"/>
    <property type="match status" value="1"/>
</dbReference>
<dbReference type="InterPro" id="IPR001623">
    <property type="entry name" value="DnaJ_domain"/>
</dbReference>
<feature type="compositionally biased region" description="Acidic residues" evidence="2">
    <location>
        <begin position="286"/>
        <end position="298"/>
    </location>
</feature>
<dbReference type="InterPro" id="IPR027267">
    <property type="entry name" value="AH/BAR_dom_sf"/>
</dbReference>
<dbReference type="Proteomes" id="UP001174909">
    <property type="component" value="Unassembled WGS sequence"/>
</dbReference>
<evidence type="ECO:0008006" key="7">
    <source>
        <dbReference type="Google" id="ProtNLM"/>
    </source>
</evidence>
<organism evidence="5 6">
    <name type="scientific">Geodia barretti</name>
    <name type="common">Barrett's horny sponge</name>
    <dbReference type="NCBI Taxonomy" id="519541"/>
    <lineage>
        <taxon>Eukaryota</taxon>
        <taxon>Metazoa</taxon>
        <taxon>Porifera</taxon>
        <taxon>Demospongiae</taxon>
        <taxon>Heteroscleromorpha</taxon>
        <taxon>Tetractinellida</taxon>
        <taxon>Astrophorina</taxon>
        <taxon>Geodiidae</taxon>
        <taxon>Geodia</taxon>
    </lineage>
</organism>
<evidence type="ECO:0000313" key="5">
    <source>
        <dbReference type="EMBL" id="CAI8051182.1"/>
    </source>
</evidence>
<feature type="domain" description="F-BAR" evidence="4">
    <location>
        <begin position="1"/>
        <end position="169"/>
    </location>
</feature>
<dbReference type="SUPFAM" id="SSF46565">
    <property type="entry name" value="Chaperone J-domain"/>
    <property type="match status" value="1"/>
</dbReference>
<feature type="compositionally biased region" description="Polar residues" evidence="2">
    <location>
        <begin position="426"/>
        <end position="437"/>
    </location>
</feature>
<dbReference type="InterPro" id="IPR031160">
    <property type="entry name" value="F_BAR_dom"/>
</dbReference>
<feature type="compositionally biased region" description="Polar residues" evidence="2">
    <location>
        <begin position="444"/>
        <end position="455"/>
    </location>
</feature>
<proteinExistence type="predicted"/>
<keyword evidence="1" id="KW-0175">Coiled coil</keyword>
<evidence type="ECO:0000259" key="4">
    <source>
        <dbReference type="PROSITE" id="PS51741"/>
    </source>
</evidence>
<evidence type="ECO:0000256" key="1">
    <source>
        <dbReference type="PROSITE-ProRule" id="PRU01077"/>
    </source>
</evidence>
<dbReference type="Gene3D" id="1.10.287.110">
    <property type="entry name" value="DnaJ domain"/>
    <property type="match status" value="1"/>
</dbReference>
<protein>
    <recommendedName>
        <fullName evidence="7">J domain-containing protein</fullName>
    </recommendedName>
</protein>
<feature type="region of interest" description="Disordered" evidence="2">
    <location>
        <begin position="181"/>
        <end position="512"/>
    </location>
</feature>